<dbReference type="InterPro" id="IPR036420">
    <property type="entry name" value="BRCT_dom_sf"/>
</dbReference>
<evidence type="ECO:0000256" key="1">
    <source>
        <dbReference type="SAM" id="MobiDB-lite"/>
    </source>
</evidence>
<feature type="domain" description="BRCT" evidence="2">
    <location>
        <begin position="645"/>
        <end position="736"/>
    </location>
</feature>
<comment type="caution">
    <text evidence="3">The sequence shown here is derived from an EMBL/GenBank/DDBJ whole genome shotgun (WGS) entry which is preliminary data.</text>
</comment>
<dbReference type="Gene3D" id="3.40.50.10190">
    <property type="entry name" value="BRCT domain"/>
    <property type="match status" value="1"/>
</dbReference>
<name>A0A2T7A733_TUBBO</name>
<dbReference type="EMBL" id="NESQ01000009">
    <property type="protein sequence ID" value="PUU83563.1"/>
    <property type="molecule type" value="Genomic_DNA"/>
</dbReference>
<feature type="region of interest" description="Disordered" evidence="1">
    <location>
        <begin position="1"/>
        <end position="25"/>
    </location>
</feature>
<dbReference type="Pfam" id="PF00533">
    <property type="entry name" value="BRCT"/>
    <property type="match status" value="1"/>
</dbReference>
<feature type="region of interest" description="Disordered" evidence="1">
    <location>
        <begin position="225"/>
        <end position="297"/>
    </location>
</feature>
<feature type="compositionally biased region" description="Low complexity" evidence="1">
    <location>
        <begin position="13"/>
        <end position="25"/>
    </location>
</feature>
<dbReference type="InterPro" id="IPR001357">
    <property type="entry name" value="BRCT_dom"/>
</dbReference>
<accession>A0A2T7A733</accession>
<dbReference type="AlphaFoldDB" id="A0A2T7A733"/>
<dbReference type="STRING" id="42251.A0A2T7A733"/>
<reference evidence="3 4" key="1">
    <citation type="submission" date="2017-04" db="EMBL/GenBank/DDBJ databases">
        <title>Draft genome sequence of Tuber borchii Vittad., a whitish edible truffle.</title>
        <authorList>
            <consortium name="DOE Joint Genome Institute"/>
            <person name="Murat C."/>
            <person name="Kuo A."/>
            <person name="Barry K.W."/>
            <person name="Clum A."/>
            <person name="Dockter R.B."/>
            <person name="Fauchery L."/>
            <person name="Iotti M."/>
            <person name="Kohler A."/>
            <person name="Labutti K."/>
            <person name="Lindquist E.A."/>
            <person name="Lipzen A."/>
            <person name="Ohm R.A."/>
            <person name="Wang M."/>
            <person name="Grigoriev I.V."/>
            <person name="Zambonelli A."/>
            <person name="Martin F.M."/>
        </authorList>
    </citation>
    <scope>NUCLEOTIDE SEQUENCE [LARGE SCALE GENOMIC DNA]</scope>
    <source>
        <strain evidence="3 4">Tbo3840</strain>
    </source>
</reference>
<organism evidence="3 4">
    <name type="scientific">Tuber borchii</name>
    <name type="common">White truffle</name>
    <dbReference type="NCBI Taxonomy" id="42251"/>
    <lineage>
        <taxon>Eukaryota</taxon>
        <taxon>Fungi</taxon>
        <taxon>Dikarya</taxon>
        <taxon>Ascomycota</taxon>
        <taxon>Pezizomycotina</taxon>
        <taxon>Pezizomycetes</taxon>
        <taxon>Pezizales</taxon>
        <taxon>Tuberaceae</taxon>
        <taxon>Tuber</taxon>
    </lineage>
</organism>
<dbReference type="SUPFAM" id="SSF52113">
    <property type="entry name" value="BRCT domain"/>
    <property type="match status" value="1"/>
</dbReference>
<feature type="region of interest" description="Disordered" evidence="1">
    <location>
        <begin position="65"/>
        <end position="106"/>
    </location>
</feature>
<keyword evidence="4" id="KW-1185">Reference proteome</keyword>
<evidence type="ECO:0000313" key="4">
    <source>
        <dbReference type="Proteomes" id="UP000244722"/>
    </source>
</evidence>
<protein>
    <recommendedName>
        <fullName evidence="2">BRCT domain-containing protein</fullName>
    </recommendedName>
</protein>
<feature type="compositionally biased region" description="Polar residues" evidence="1">
    <location>
        <begin position="69"/>
        <end position="89"/>
    </location>
</feature>
<evidence type="ECO:0000259" key="2">
    <source>
        <dbReference type="PROSITE" id="PS50172"/>
    </source>
</evidence>
<sequence length="780" mass="89149">MNTFRPPSRRITSPAPSSSAWTLSSSRSTLSSFLEDEYGYYGPTGGIPDDYSELSMSSQLSSQLSSSSIEVHSNSGPSTSPLYASTKSSAARVHGPSSTTAGVKENEQIGIPSDVLPRLQVLLKNQVLVFLEGVEYDDLPLGAMLHKHSYKLAARNEEILEEVRREGRAMTSEKAHLRYFKGLYRIIRKSQFSGVGGKLWGLWKLETVIAEAYRRSGIDPAIYGYPGLSSSEDDDDDMDDSEADLDSDEDGDDGLDLFDIQDETDDPDDPFDSDHTDETDDMDHGEDHPMINAGGLENGPVYGPQFERLSERGLTLLLDLLREFALNRYLLASYKSILEHELAQPDEISELFTPKKLVNSATAIRAVRVKEACIISYMQALTFLYKLQLLVEYERKDPEEYWDKDFEHPDYEDEPLSLLWSKSMMTMMMTHFHREESDSERYWHRHGLYHGHYQEDWSYKLMYMTNYLRFAEATVHDWFADPDTQEWEEHEKRVKAENRCWFSEFGGRLTMMPSTKMYGNRAAIVEWLEGFEKEPVLDTSVSELEAKALAGEYFKFVDMGPEWKDTATALIKRYGGFVCSPLFSSRNTANLNRAIHIGRKNAGKSVTTVLRPGQDDWIGYDRSVGYSHIMDYVHRKIVQTRFCHVDKEALKNLVFSFRGILPTLTREDMRELVHTYGGFVDEDLAPRIDYVVVGARNPLDSPQVWNREMKEIEELGLRKIDEDGFAELLLKSQSWLRNGKRKAADGSAVGEVFKPTPKRRRLGGLRHYQHQITLSKYEFA</sequence>
<gene>
    <name evidence="3" type="ORF">B9Z19DRAFT_1060869</name>
</gene>
<dbReference type="OrthoDB" id="5373698at2759"/>
<proteinExistence type="predicted"/>
<feature type="compositionally biased region" description="Acidic residues" evidence="1">
    <location>
        <begin position="231"/>
        <end position="284"/>
    </location>
</feature>
<dbReference type="Proteomes" id="UP000244722">
    <property type="component" value="Unassembled WGS sequence"/>
</dbReference>
<evidence type="ECO:0000313" key="3">
    <source>
        <dbReference type="EMBL" id="PUU83563.1"/>
    </source>
</evidence>
<dbReference type="PROSITE" id="PS50172">
    <property type="entry name" value="BRCT"/>
    <property type="match status" value="1"/>
</dbReference>